<dbReference type="InterPro" id="IPR007337">
    <property type="entry name" value="RelB/DinJ"/>
</dbReference>
<reference evidence="1" key="1">
    <citation type="journal article" date="2021" name="PeerJ">
        <title>Extensive microbial diversity within the chicken gut microbiome revealed by metagenomics and culture.</title>
        <authorList>
            <person name="Gilroy R."/>
            <person name="Ravi A."/>
            <person name="Getino M."/>
            <person name="Pursley I."/>
            <person name="Horton D.L."/>
            <person name="Alikhan N.F."/>
            <person name="Baker D."/>
            <person name="Gharbi K."/>
            <person name="Hall N."/>
            <person name="Watson M."/>
            <person name="Adriaenssens E.M."/>
            <person name="Foster-Nyarko E."/>
            <person name="Jarju S."/>
            <person name="Secka A."/>
            <person name="Antonio M."/>
            <person name="Oren A."/>
            <person name="Chaudhuri R.R."/>
            <person name="La Ragione R."/>
            <person name="Hildebrand F."/>
            <person name="Pallen M.J."/>
        </authorList>
    </citation>
    <scope>NUCLEOTIDE SEQUENCE</scope>
    <source>
        <strain evidence="1">USAMLcec2-132</strain>
    </source>
</reference>
<reference evidence="1" key="2">
    <citation type="submission" date="2021-04" db="EMBL/GenBank/DDBJ databases">
        <authorList>
            <person name="Gilroy R."/>
        </authorList>
    </citation>
    <scope>NUCLEOTIDE SEQUENCE</scope>
    <source>
        <strain evidence="1">USAMLcec2-132</strain>
    </source>
</reference>
<proteinExistence type="predicted"/>
<evidence type="ECO:0000313" key="1">
    <source>
        <dbReference type="EMBL" id="HJC24933.1"/>
    </source>
</evidence>
<evidence type="ECO:0000313" key="2">
    <source>
        <dbReference type="Proteomes" id="UP000823891"/>
    </source>
</evidence>
<gene>
    <name evidence="1" type="ORF">H9761_14720</name>
</gene>
<accession>A0A9D2NGU5</accession>
<sequence length="90" mass="10465">MTTVSIRLDDDMKRELDEMCDEMGMNITTFFMIYAKKALRDRRIPFDIVAPVDPFYSESNMKQIQKAKQQLKDGKTVIKSLNELEALEGE</sequence>
<dbReference type="AlphaFoldDB" id="A0A9D2NGU5"/>
<name>A0A9D2NGU5_9FIRM</name>
<dbReference type="Pfam" id="PF04221">
    <property type="entry name" value="RelB"/>
    <property type="match status" value="1"/>
</dbReference>
<dbReference type="InterPro" id="IPR013321">
    <property type="entry name" value="Arc_rbn_hlx_hlx"/>
</dbReference>
<organism evidence="1 2">
    <name type="scientific">Candidatus Eisenbergiella merdavium</name>
    <dbReference type="NCBI Taxonomy" id="2838551"/>
    <lineage>
        <taxon>Bacteria</taxon>
        <taxon>Bacillati</taxon>
        <taxon>Bacillota</taxon>
        <taxon>Clostridia</taxon>
        <taxon>Lachnospirales</taxon>
        <taxon>Lachnospiraceae</taxon>
        <taxon>Eisenbergiella</taxon>
    </lineage>
</organism>
<comment type="caution">
    <text evidence="1">The sequence shown here is derived from an EMBL/GenBank/DDBJ whole genome shotgun (WGS) entry which is preliminary data.</text>
</comment>
<dbReference type="EMBL" id="DWWS01000050">
    <property type="protein sequence ID" value="HJC24933.1"/>
    <property type="molecule type" value="Genomic_DNA"/>
</dbReference>
<protein>
    <submittedName>
        <fullName evidence="1">Type II toxin-antitoxin system RelB/DinJ family antitoxin</fullName>
    </submittedName>
</protein>
<dbReference type="GO" id="GO:0006355">
    <property type="term" value="P:regulation of DNA-templated transcription"/>
    <property type="evidence" value="ECO:0007669"/>
    <property type="project" value="InterPro"/>
</dbReference>
<dbReference type="Gene3D" id="1.10.1220.10">
    <property type="entry name" value="Met repressor-like"/>
    <property type="match status" value="1"/>
</dbReference>
<dbReference type="Proteomes" id="UP000823891">
    <property type="component" value="Unassembled WGS sequence"/>
</dbReference>
<dbReference type="NCBIfam" id="TIGR02384">
    <property type="entry name" value="RelB_DinJ"/>
    <property type="match status" value="1"/>
</dbReference>